<accession>A0A813E5U1</accession>
<evidence type="ECO:0000313" key="4">
    <source>
        <dbReference type="EMBL" id="CAE8594232.1"/>
    </source>
</evidence>
<dbReference type="InterPro" id="IPR044862">
    <property type="entry name" value="Pro_4_hyd_alph_FE2OG_OXY"/>
</dbReference>
<dbReference type="AlphaFoldDB" id="A0A813E5U1"/>
<dbReference type="PROSITE" id="PS51471">
    <property type="entry name" value="FE2OG_OXY"/>
    <property type="match status" value="1"/>
</dbReference>
<dbReference type="Pfam" id="PF13640">
    <property type="entry name" value="2OG-FeII_Oxy_3"/>
    <property type="match status" value="1"/>
</dbReference>
<reference evidence="4" key="1">
    <citation type="submission" date="2021-02" db="EMBL/GenBank/DDBJ databases">
        <authorList>
            <person name="Dougan E. K."/>
            <person name="Rhodes N."/>
            <person name="Thang M."/>
            <person name="Chan C."/>
        </authorList>
    </citation>
    <scope>NUCLEOTIDE SEQUENCE</scope>
</reference>
<dbReference type="OrthoDB" id="5952526at2759"/>
<keyword evidence="2" id="KW-0408">Iron</keyword>
<dbReference type="GO" id="GO:0008198">
    <property type="term" value="F:ferrous iron binding"/>
    <property type="evidence" value="ECO:0007669"/>
    <property type="project" value="TreeGrafter"/>
</dbReference>
<feature type="domain" description="Fe2OG dioxygenase" evidence="3">
    <location>
        <begin position="77"/>
        <end position="194"/>
    </location>
</feature>
<organism evidence="4 5">
    <name type="scientific">Polarella glacialis</name>
    <name type="common">Dinoflagellate</name>
    <dbReference type="NCBI Taxonomy" id="89957"/>
    <lineage>
        <taxon>Eukaryota</taxon>
        <taxon>Sar</taxon>
        <taxon>Alveolata</taxon>
        <taxon>Dinophyceae</taxon>
        <taxon>Suessiales</taxon>
        <taxon>Suessiaceae</taxon>
        <taxon>Polarella</taxon>
    </lineage>
</organism>
<dbReference type="EMBL" id="CAJNNV010006894">
    <property type="protein sequence ID" value="CAE8594232.1"/>
    <property type="molecule type" value="Genomic_DNA"/>
</dbReference>
<dbReference type="GO" id="GO:0071456">
    <property type="term" value="P:cellular response to hypoxia"/>
    <property type="evidence" value="ECO:0007669"/>
    <property type="project" value="TreeGrafter"/>
</dbReference>
<dbReference type="GO" id="GO:0031543">
    <property type="term" value="F:peptidyl-proline dioxygenase activity"/>
    <property type="evidence" value="ECO:0007669"/>
    <property type="project" value="TreeGrafter"/>
</dbReference>
<dbReference type="InterPro" id="IPR005123">
    <property type="entry name" value="Oxoglu/Fe-dep_dioxygenase_dom"/>
</dbReference>
<keyword evidence="5" id="KW-1185">Reference proteome</keyword>
<keyword evidence="1" id="KW-0847">Vitamin C</keyword>
<dbReference type="Gene3D" id="2.60.120.620">
    <property type="entry name" value="q2cbj1_9rhob like domain"/>
    <property type="match status" value="1"/>
</dbReference>
<proteinExistence type="inferred from homology"/>
<sequence length="204" mass="22363">MRKEALDLHRAGLFCSSMSSRWNPAKGEQEPYEKEGVVALGLTPDLYPRAPSCIEYLIEATDVLGPLLSQHSRRGKLKEGTQTNKLALATDAGAYPWHLDNLGGDDERLVTLIYYLNPGYHPGLAGRFMRARLQSSPSGDPSPQDTIFIEPRGDRLLAFYSDELLHAVEPVHAPTADGGGEDAHRIALTIWFLGADLPKKQDGG</sequence>
<evidence type="ECO:0000313" key="5">
    <source>
        <dbReference type="Proteomes" id="UP000654075"/>
    </source>
</evidence>
<evidence type="ECO:0000256" key="2">
    <source>
        <dbReference type="RuleBase" id="RU003682"/>
    </source>
</evidence>
<comment type="similarity">
    <text evidence="2">Belongs to the iron/ascorbate-dependent oxidoreductase family.</text>
</comment>
<dbReference type="PANTHER" id="PTHR12907">
    <property type="entry name" value="EGL NINE HOMOLOG-RELATED"/>
    <property type="match status" value="1"/>
</dbReference>
<dbReference type="Proteomes" id="UP000654075">
    <property type="component" value="Unassembled WGS sequence"/>
</dbReference>
<dbReference type="PANTHER" id="PTHR12907:SF26">
    <property type="entry name" value="HIF PROLYL HYDROXYLASE, ISOFORM C"/>
    <property type="match status" value="1"/>
</dbReference>
<keyword evidence="2" id="KW-0560">Oxidoreductase</keyword>
<name>A0A813E5U1_POLGL</name>
<evidence type="ECO:0000256" key="1">
    <source>
        <dbReference type="ARBA" id="ARBA00022896"/>
    </source>
</evidence>
<dbReference type="InterPro" id="IPR051559">
    <property type="entry name" value="HIF_prolyl_hydroxylases"/>
</dbReference>
<protein>
    <recommendedName>
        <fullName evidence="3">Fe2OG dioxygenase domain-containing protein</fullName>
    </recommendedName>
</protein>
<keyword evidence="2" id="KW-0479">Metal-binding</keyword>
<gene>
    <name evidence="4" type="ORF">PGLA1383_LOCUS12795</name>
</gene>
<dbReference type="GO" id="GO:0031418">
    <property type="term" value="F:L-ascorbic acid binding"/>
    <property type="evidence" value="ECO:0007669"/>
    <property type="project" value="UniProtKB-KW"/>
</dbReference>
<comment type="caution">
    <text evidence="4">The sequence shown here is derived from an EMBL/GenBank/DDBJ whole genome shotgun (WGS) entry which is preliminary data.</text>
</comment>
<dbReference type="OMA" id="RIALTIW"/>
<evidence type="ECO:0000259" key="3">
    <source>
        <dbReference type="PROSITE" id="PS51471"/>
    </source>
</evidence>